<dbReference type="InterPro" id="IPR051786">
    <property type="entry name" value="ASN_synthetase/amidase"/>
</dbReference>
<protein>
    <submittedName>
        <fullName evidence="2">Asparagine synthetase B</fullName>
    </submittedName>
</protein>
<dbReference type="PANTHER" id="PTHR43284">
    <property type="entry name" value="ASPARAGINE SYNTHETASE (GLUTAMINE-HYDROLYZING)"/>
    <property type="match status" value="1"/>
</dbReference>
<dbReference type="InterPro" id="IPR029055">
    <property type="entry name" value="Ntn_hydrolases_N"/>
</dbReference>
<dbReference type="InterPro" id="IPR017932">
    <property type="entry name" value="GATase_2_dom"/>
</dbReference>
<dbReference type="Gene3D" id="3.60.20.10">
    <property type="entry name" value="Glutamine Phosphoribosylpyrophosphate, subunit 1, domain 1"/>
    <property type="match status" value="1"/>
</dbReference>
<dbReference type="Pfam" id="PF13522">
    <property type="entry name" value="GATase_6"/>
    <property type="match status" value="1"/>
</dbReference>
<evidence type="ECO:0000313" key="2">
    <source>
        <dbReference type="EMBL" id="EKC79923.1"/>
    </source>
</evidence>
<dbReference type="AlphaFoldDB" id="K1UCP2"/>
<evidence type="ECO:0000259" key="1">
    <source>
        <dbReference type="PROSITE" id="PS51278"/>
    </source>
</evidence>
<organism evidence="2">
    <name type="scientific">human gut metagenome</name>
    <dbReference type="NCBI Taxonomy" id="408170"/>
    <lineage>
        <taxon>unclassified sequences</taxon>
        <taxon>metagenomes</taxon>
        <taxon>organismal metagenomes</taxon>
    </lineage>
</organism>
<dbReference type="PROSITE" id="PS51278">
    <property type="entry name" value="GATASE_TYPE_2"/>
    <property type="match status" value="1"/>
</dbReference>
<sequence>MCCVLGYAGHDLSKEKFTELLMRTASRGPDDQRVAETEFGLLGFGRLAIMGLTPEGMQPFFRGNDCVVCNGELYGFRPVKKELEADGYTFESDSDGSGRNLPCIKLATVWL</sequence>
<proteinExistence type="predicted"/>
<accession>K1UCP2</accession>
<dbReference type="EMBL" id="AJWY01001340">
    <property type="protein sequence ID" value="EKC79923.1"/>
    <property type="molecule type" value="Genomic_DNA"/>
</dbReference>
<comment type="caution">
    <text evidence="2">The sequence shown here is derived from an EMBL/GenBank/DDBJ whole genome shotgun (WGS) entry which is preliminary data.</text>
</comment>
<dbReference type="PANTHER" id="PTHR43284:SF1">
    <property type="entry name" value="ASPARAGINE SYNTHETASE"/>
    <property type="match status" value="1"/>
</dbReference>
<feature type="domain" description="Glutamine amidotransferase type-2" evidence="1">
    <location>
        <begin position="2"/>
        <end position="111"/>
    </location>
</feature>
<reference evidence="2" key="1">
    <citation type="journal article" date="2013" name="Environ. Microbiol.">
        <title>Microbiota from the distal guts of lean and obese adolescents exhibit partial functional redundancy besides clear differences in community structure.</title>
        <authorList>
            <person name="Ferrer M."/>
            <person name="Ruiz A."/>
            <person name="Lanza F."/>
            <person name="Haange S.B."/>
            <person name="Oberbach A."/>
            <person name="Till H."/>
            <person name="Bargiela R."/>
            <person name="Campoy C."/>
            <person name="Segura M.T."/>
            <person name="Richter M."/>
            <person name="von Bergen M."/>
            <person name="Seifert J."/>
            <person name="Suarez A."/>
        </authorList>
    </citation>
    <scope>NUCLEOTIDE SEQUENCE</scope>
</reference>
<name>K1UCP2_9ZZZZ</name>
<dbReference type="SUPFAM" id="SSF56235">
    <property type="entry name" value="N-terminal nucleophile aminohydrolases (Ntn hydrolases)"/>
    <property type="match status" value="1"/>
</dbReference>
<gene>
    <name evidence="2" type="ORF">LEA_01928</name>
</gene>